<dbReference type="EMBL" id="LNQE01001346">
    <property type="protein sequence ID" value="KUG18932.1"/>
    <property type="molecule type" value="Genomic_DNA"/>
</dbReference>
<name>A0A0W8FDJ0_9ZZZZ</name>
<protein>
    <submittedName>
        <fullName evidence="1">Uncharacterized protein</fullName>
    </submittedName>
</protein>
<proteinExistence type="predicted"/>
<dbReference type="AlphaFoldDB" id="A0A0W8FDJ0"/>
<accession>A0A0W8FDJ0</accession>
<sequence>MPDRPSIILIGGWAVDAYNPYLGSVDIDLVTDGRTRHSLMNHLSSNHGFKPERQMNIAKSVSKMTHAGKIILDFATQEAPQPFEGRPDVPFTFEILSGNTVLKRIRRGVKMTIPTRSALVILKMKAAWDRSYRLRHGTSPDEIWEEGKRVKDHADILALIDPDHGGHEIDIEFLGEQLSRYRFLRGCIDQLPRIDAAHERYARMDRARVKRVCEDFLSVL</sequence>
<gene>
    <name evidence="1" type="ORF">ASZ90_011351</name>
</gene>
<evidence type="ECO:0000313" key="1">
    <source>
        <dbReference type="EMBL" id="KUG18932.1"/>
    </source>
</evidence>
<organism evidence="1">
    <name type="scientific">hydrocarbon metagenome</name>
    <dbReference type="NCBI Taxonomy" id="938273"/>
    <lineage>
        <taxon>unclassified sequences</taxon>
        <taxon>metagenomes</taxon>
        <taxon>ecological metagenomes</taxon>
    </lineage>
</organism>
<comment type="caution">
    <text evidence="1">The sequence shown here is derived from an EMBL/GenBank/DDBJ whole genome shotgun (WGS) entry which is preliminary data.</text>
</comment>
<reference evidence="1" key="1">
    <citation type="journal article" date="2015" name="Proc. Natl. Acad. Sci. U.S.A.">
        <title>Networks of energetic and metabolic interactions define dynamics in microbial communities.</title>
        <authorList>
            <person name="Embree M."/>
            <person name="Liu J.K."/>
            <person name="Al-Bassam M.M."/>
            <person name="Zengler K."/>
        </authorList>
    </citation>
    <scope>NUCLEOTIDE SEQUENCE</scope>
</reference>